<reference evidence="7 8" key="1">
    <citation type="submission" date="2019-01" db="EMBL/GenBank/DDBJ databases">
        <title>Geovibrio thiophilus DSM 11263, complete genome.</title>
        <authorList>
            <person name="Spring S."/>
            <person name="Bunk B."/>
            <person name="Sproer C."/>
        </authorList>
    </citation>
    <scope>NUCLEOTIDE SEQUENCE [LARGE SCALE GENOMIC DNA]</scope>
    <source>
        <strain evidence="7 8">DSM 11263</strain>
    </source>
</reference>
<dbReference type="Proteomes" id="UP000287502">
    <property type="component" value="Chromosome"/>
</dbReference>
<dbReference type="PANTHER" id="PTHR30333">
    <property type="entry name" value="CYTOCHROME C-TYPE PROTEIN"/>
    <property type="match status" value="1"/>
</dbReference>
<name>A0A410JV19_9BACT</name>
<keyword evidence="2" id="KW-0349">Heme</keyword>
<dbReference type="EMBL" id="CP035108">
    <property type="protein sequence ID" value="QAR32026.1"/>
    <property type="molecule type" value="Genomic_DNA"/>
</dbReference>
<sequence>MKKLIIVCLMMLFCFGAAQAAEKSSCIACHGSKAEMEKLGYPQLYLDPAEVEKEVNMGEVACEDCHLGNSAEMTAEKAHEGMPRPFYAAVGKNHKYQAVGRDITNYDPIQPQGKVPFAYLMRKPDPEKAKAQGIAVLAQLFYHDHDPETMAYNPSVAEQTCGKCHENEVKQYNVSGMGQNRYQRGYKTFSDLKPGPQNCGAWFGDNHGEISGELAVEYPKAHSDASARNCNQCHASCNDCHYQGYKASNARHTFKKDPEPLSCYGNGKGTICHAGPMDRRRGAGYMRGAFAFPVNELPDDVHMANGVTCNDCHKMENHSYGHLSSESARESCKSCHEDIYLAALESEEHGNVDCTSCHIQAVGAYQFTFWGPGKQEGQVKALTKHKEYYGTRSQPTLVKHPERGVWIPMKPYPMAVLNIKEDVKKVNKLILREIEPATVKGNARLSEKDFSVERKPDEVNDMYIMNGTSKLKKNDRMLAWIQMDKMSHSIGKARDCDSCHSSHDQIATSWWTYDNMNDVKKTFNGSYTIKATKKGMFFTDWKNETPVTVDDRDVEDFMPFVNSGNVWDVKGIDFSIPFDEKKYAGARGDYNLLYAKLHRLELANKNDREKLEKVKLARKILPHNPKKAAEMISGL</sequence>
<dbReference type="RefSeq" id="WP_128465313.1">
    <property type="nucleotide sequence ID" value="NZ_CP035108.1"/>
</dbReference>
<evidence type="ECO:0000256" key="5">
    <source>
        <dbReference type="ARBA" id="ARBA00023004"/>
    </source>
</evidence>
<dbReference type="InterPro" id="IPR051174">
    <property type="entry name" value="Cytochrome_c-type_ET"/>
</dbReference>
<dbReference type="SUPFAM" id="SSF48695">
    <property type="entry name" value="Multiheme cytochromes"/>
    <property type="match status" value="1"/>
</dbReference>
<evidence type="ECO:0000256" key="3">
    <source>
        <dbReference type="ARBA" id="ARBA00022723"/>
    </source>
</evidence>
<dbReference type="AlphaFoldDB" id="A0A410JV19"/>
<dbReference type="InterPro" id="IPR036280">
    <property type="entry name" value="Multihaem_cyt_sf"/>
</dbReference>
<proteinExistence type="predicted"/>
<dbReference type="KEGG" id="gtl:EP073_00985"/>
<evidence type="ECO:0000256" key="1">
    <source>
        <dbReference type="ARBA" id="ARBA00022448"/>
    </source>
</evidence>
<keyword evidence="6" id="KW-0732">Signal</keyword>
<evidence type="ECO:0000256" key="4">
    <source>
        <dbReference type="ARBA" id="ARBA00022982"/>
    </source>
</evidence>
<organism evidence="7 8">
    <name type="scientific">Geovibrio thiophilus</name>
    <dbReference type="NCBI Taxonomy" id="139438"/>
    <lineage>
        <taxon>Bacteria</taxon>
        <taxon>Pseudomonadati</taxon>
        <taxon>Deferribacterota</taxon>
        <taxon>Deferribacteres</taxon>
        <taxon>Deferribacterales</taxon>
        <taxon>Geovibrionaceae</taxon>
        <taxon>Geovibrio</taxon>
    </lineage>
</organism>
<dbReference type="PANTHER" id="PTHR30333:SF4">
    <property type="entry name" value="CYTOCHROME C FAMILY PROTEIN"/>
    <property type="match status" value="1"/>
</dbReference>
<evidence type="ECO:0000256" key="6">
    <source>
        <dbReference type="SAM" id="SignalP"/>
    </source>
</evidence>
<keyword evidence="4" id="KW-0249">Electron transport</keyword>
<keyword evidence="3" id="KW-0479">Metal-binding</keyword>
<dbReference type="Gene3D" id="3.90.10.10">
    <property type="entry name" value="Cytochrome C3"/>
    <property type="match status" value="1"/>
</dbReference>
<feature type="chain" id="PRO_5019225154" evidence="6">
    <location>
        <begin position="21"/>
        <end position="635"/>
    </location>
</feature>
<dbReference type="OrthoDB" id="5389598at2"/>
<evidence type="ECO:0000313" key="8">
    <source>
        <dbReference type="Proteomes" id="UP000287502"/>
    </source>
</evidence>
<keyword evidence="5" id="KW-0408">Iron</keyword>
<dbReference type="GO" id="GO:0046872">
    <property type="term" value="F:metal ion binding"/>
    <property type="evidence" value="ECO:0007669"/>
    <property type="project" value="UniProtKB-KW"/>
</dbReference>
<feature type="signal peptide" evidence="6">
    <location>
        <begin position="1"/>
        <end position="20"/>
    </location>
</feature>
<accession>A0A410JV19</accession>
<gene>
    <name evidence="7" type="ORF">EP073_00985</name>
</gene>
<evidence type="ECO:0000313" key="7">
    <source>
        <dbReference type="EMBL" id="QAR32026.1"/>
    </source>
</evidence>
<evidence type="ECO:0000256" key="2">
    <source>
        <dbReference type="ARBA" id="ARBA00022617"/>
    </source>
</evidence>
<protein>
    <submittedName>
        <fullName evidence="7">Cytochrome C</fullName>
    </submittedName>
</protein>
<keyword evidence="8" id="KW-1185">Reference proteome</keyword>
<dbReference type="Gene3D" id="1.10.1130.10">
    <property type="entry name" value="Flavocytochrome C3, Chain A"/>
    <property type="match status" value="1"/>
</dbReference>
<keyword evidence="1" id="KW-0813">Transport</keyword>